<evidence type="ECO:0000313" key="2">
    <source>
        <dbReference type="Proteomes" id="UP000242501"/>
    </source>
</evidence>
<keyword evidence="2" id="KW-1185">Reference proteome</keyword>
<dbReference type="Proteomes" id="UP000242501">
    <property type="component" value="Unassembled WGS sequence"/>
</dbReference>
<dbReference type="InterPro" id="IPR012658">
    <property type="entry name" value="YheV"/>
</dbReference>
<sequence length="67" mass="7617">MKKRFIAGAVCPKCQALDRIIMLTNHLGEEHIECISCDYRDTRPQQINSSKLSQVDEVGVIKFRPKG</sequence>
<dbReference type="RefSeq" id="WP_092748441.1">
    <property type="nucleotide sequence ID" value="NZ_FMYL01000007.1"/>
</dbReference>
<dbReference type="Pfam" id="PF09526">
    <property type="entry name" value="DUF2387"/>
    <property type="match status" value="1"/>
</dbReference>
<accession>A0A1G6HTQ5</accession>
<dbReference type="AlphaFoldDB" id="A0A1G6HTQ5"/>
<gene>
    <name evidence="1" type="ORF">SAMN05421733_10723</name>
</gene>
<dbReference type="OrthoDB" id="5881059at2"/>
<name>A0A1G6HTQ5_9GAMM</name>
<organism evidence="1 2">
    <name type="scientific">Acinetobacter boissieri</name>
    <dbReference type="NCBI Taxonomy" id="1219383"/>
    <lineage>
        <taxon>Bacteria</taxon>
        <taxon>Pseudomonadati</taxon>
        <taxon>Pseudomonadota</taxon>
        <taxon>Gammaproteobacteria</taxon>
        <taxon>Moraxellales</taxon>
        <taxon>Moraxellaceae</taxon>
        <taxon>Acinetobacter</taxon>
    </lineage>
</organism>
<evidence type="ECO:0000313" key="1">
    <source>
        <dbReference type="EMBL" id="SDB97528.1"/>
    </source>
</evidence>
<dbReference type="NCBIfam" id="TIGR02443">
    <property type="entry name" value="YheV family putative zinc ribbon protein"/>
    <property type="match status" value="1"/>
</dbReference>
<proteinExistence type="predicted"/>
<dbReference type="STRING" id="1219383.SAMN05421733_10723"/>
<dbReference type="EMBL" id="FMYL01000007">
    <property type="protein sequence ID" value="SDB97528.1"/>
    <property type="molecule type" value="Genomic_DNA"/>
</dbReference>
<protein>
    <submittedName>
        <fullName evidence="1">Uncharacterized protein</fullName>
    </submittedName>
</protein>
<reference evidence="2" key="1">
    <citation type="submission" date="2016-09" db="EMBL/GenBank/DDBJ databases">
        <authorList>
            <person name="Varghese N."/>
            <person name="Submissions S."/>
        </authorList>
    </citation>
    <scope>NUCLEOTIDE SEQUENCE [LARGE SCALE GENOMIC DNA]</scope>
    <source>
        <strain evidence="2">ANC 4422</strain>
    </source>
</reference>